<name>A0A6J5FBR5_9BURK</name>
<gene>
    <name evidence="2" type="ORF">LMG29542_08279</name>
</gene>
<reference evidence="2 3" key="1">
    <citation type="submission" date="2020-04" db="EMBL/GenBank/DDBJ databases">
        <authorList>
            <person name="De Canck E."/>
        </authorList>
    </citation>
    <scope>NUCLEOTIDE SEQUENCE [LARGE SCALE GENOMIC DNA]</scope>
    <source>
        <strain evidence="2 3">LMG 29542</strain>
    </source>
</reference>
<dbReference type="Proteomes" id="UP000494363">
    <property type="component" value="Unassembled WGS sequence"/>
</dbReference>
<sequence length="750" mass="81531">MPHTKSSSFTQLNWASIVTSPDRTVIEIEPPSGERLASTIHTATAAVRGLQSINSPAGSVTFSRARNQTVIEIEPPSAQRSASPIEAISSVLPDMPPINPPAGTSRLQRGSRQTEWVFPRDLPTLQVALDKQKNREIHVDDLAKVLQAVRFHPLGENASTSVPSNRQLVNNISNAQLKDWYHALSINDAQIDGMESAAHKAGLWVPTSGTVFNAISYFVIPFATQTMTPWNAAFAGLGVIAAQPFITAPIQSLVIGAIDYFRRTGNIDVKVDKCAINSSVTQSQIRENIQKSIKTAQESEQKIKSFLGDRKLIDNDGQIDLEKLANSGLSPQETQGFIADCEKHLENQLVLCGHASQMHAVDGSHARQIESTLWQIPTRGMRSGSSLFSPIFRERGKYAPASFFDGIHAKIPSSYGVSGVSAAVALLAIIAQHRAAARDEVNGLRHEHKLNMLHADMFVDGAKDKIARTGKIDAQDIDVEKCRRMVVLPEASMVLRVVDRLAAELKNLEAQQARKKGAQTRESLAEMGGQAAGDPVLQTRIDDYKRDLTNLRKLDVNDDMHPDTKALLESAMNGAKLFALREGYAKLTKPLELSAQVSQRLGQTFTFGAFGSAGATAGARMISASQGGNDHIALAAQFYLAVASFMIGLFSAGTQGMVTNVKNQRRDADSRDAIGFWQQFGKGALAPALYVYDNWWQSNQGLQEAGKAFVDFKTQAEQMGPMLEILRKMDTGGTVAQSDHAGGAHIRTHV</sequence>
<proteinExistence type="predicted"/>
<feature type="coiled-coil region" evidence="1">
    <location>
        <begin position="491"/>
        <end position="518"/>
    </location>
</feature>
<protein>
    <submittedName>
        <fullName evidence="2">Uncharacterized protein</fullName>
    </submittedName>
</protein>
<organism evidence="2 3">
    <name type="scientific">Paraburkholderia humisilvae</name>
    <dbReference type="NCBI Taxonomy" id="627669"/>
    <lineage>
        <taxon>Bacteria</taxon>
        <taxon>Pseudomonadati</taxon>
        <taxon>Pseudomonadota</taxon>
        <taxon>Betaproteobacteria</taxon>
        <taxon>Burkholderiales</taxon>
        <taxon>Burkholderiaceae</taxon>
        <taxon>Paraburkholderia</taxon>
    </lineage>
</organism>
<keyword evidence="3" id="KW-1185">Reference proteome</keyword>
<accession>A0A6J5FBR5</accession>
<evidence type="ECO:0000313" key="3">
    <source>
        <dbReference type="Proteomes" id="UP000494363"/>
    </source>
</evidence>
<evidence type="ECO:0000313" key="2">
    <source>
        <dbReference type="EMBL" id="CAB3774897.1"/>
    </source>
</evidence>
<dbReference type="RefSeq" id="WP_175233331.1">
    <property type="nucleotide sequence ID" value="NZ_CADIKH010000197.1"/>
</dbReference>
<evidence type="ECO:0000256" key="1">
    <source>
        <dbReference type="SAM" id="Coils"/>
    </source>
</evidence>
<dbReference type="AlphaFoldDB" id="A0A6J5FBR5"/>
<keyword evidence="1" id="KW-0175">Coiled coil</keyword>
<dbReference type="EMBL" id="CADIKH010000197">
    <property type="protein sequence ID" value="CAB3774897.1"/>
    <property type="molecule type" value="Genomic_DNA"/>
</dbReference>